<evidence type="ECO:0000256" key="1">
    <source>
        <dbReference type="SAM" id="MobiDB-lite"/>
    </source>
</evidence>
<protein>
    <submittedName>
        <fullName evidence="2">Uncharacterized protein</fullName>
    </submittedName>
</protein>
<accession>A0ABW7SLS7</accession>
<evidence type="ECO:0000313" key="3">
    <source>
        <dbReference type="Proteomes" id="UP001611075"/>
    </source>
</evidence>
<name>A0ABW7SLS7_9ACTN</name>
<gene>
    <name evidence="2" type="ORF">ACH4OY_15690</name>
</gene>
<feature type="region of interest" description="Disordered" evidence="1">
    <location>
        <begin position="51"/>
        <end position="76"/>
    </location>
</feature>
<proteinExistence type="predicted"/>
<comment type="caution">
    <text evidence="2">The sequence shown here is derived from an EMBL/GenBank/DDBJ whole genome shotgun (WGS) entry which is preliminary data.</text>
</comment>
<dbReference type="RefSeq" id="WP_396680118.1">
    <property type="nucleotide sequence ID" value="NZ_JBIRPU010000009.1"/>
</dbReference>
<organism evidence="2 3">
    <name type="scientific">Micromonospora rubida</name>
    <dbReference type="NCBI Taxonomy" id="2697657"/>
    <lineage>
        <taxon>Bacteria</taxon>
        <taxon>Bacillati</taxon>
        <taxon>Actinomycetota</taxon>
        <taxon>Actinomycetes</taxon>
        <taxon>Micromonosporales</taxon>
        <taxon>Micromonosporaceae</taxon>
        <taxon>Micromonospora</taxon>
    </lineage>
</organism>
<evidence type="ECO:0000313" key="2">
    <source>
        <dbReference type="EMBL" id="MFI0794110.1"/>
    </source>
</evidence>
<reference evidence="2 3" key="1">
    <citation type="submission" date="2024-10" db="EMBL/GenBank/DDBJ databases">
        <title>The Natural Products Discovery Center: Release of the First 8490 Sequenced Strains for Exploring Actinobacteria Biosynthetic Diversity.</title>
        <authorList>
            <person name="Kalkreuter E."/>
            <person name="Kautsar S.A."/>
            <person name="Yang D."/>
            <person name="Bader C.D."/>
            <person name="Teijaro C.N."/>
            <person name="Fluegel L."/>
            <person name="Davis C.M."/>
            <person name="Simpson J.R."/>
            <person name="Lauterbach L."/>
            <person name="Steele A.D."/>
            <person name="Gui C."/>
            <person name="Meng S."/>
            <person name="Li G."/>
            <person name="Viehrig K."/>
            <person name="Ye F."/>
            <person name="Su P."/>
            <person name="Kiefer A.F."/>
            <person name="Nichols A."/>
            <person name="Cepeda A.J."/>
            <person name="Yan W."/>
            <person name="Fan B."/>
            <person name="Jiang Y."/>
            <person name="Adhikari A."/>
            <person name="Zheng C.-J."/>
            <person name="Schuster L."/>
            <person name="Cowan T.M."/>
            <person name="Smanski M.J."/>
            <person name="Chevrette M.G."/>
            <person name="De Carvalho L.P.S."/>
            <person name="Shen B."/>
        </authorList>
    </citation>
    <scope>NUCLEOTIDE SEQUENCE [LARGE SCALE GENOMIC DNA]</scope>
    <source>
        <strain evidence="2 3">NPDC021253</strain>
    </source>
</reference>
<dbReference type="EMBL" id="JBIRPU010000009">
    <property type="protein sequence ID" value="MFI0794110.1"/>
    <property type="molecule type" value="Genomic_DNA"/>
</dbReference>
<dbReference type="Proteomes" id="UP001611075">
    <property type="component" value="Unassembled WGS sequence"/>
</dbReference>
<keyword evidence="3" id="KW-1185">Reference proteome</keyword>
<sequence length="76" mass="8830">MADYFASTGDKQLPEGCNAHQMFRRRQPLREPLEYLLSSGTRKVHQYEAKQLRESRPTQGFGMSEPMPCGIKERWA</sequence>